<dbReference type="GO" id="GO:0140825">
    <property type="term" value="F:lactoperoxidase activity"/>
    <property type="evidence" value="ECO:0007669"/>
    <property type="project" value="UniProtKB-EC"/>
</dbReference>
<dbReference type="GO" id="GO:0042744">
    <property type="term" value="P:hydrogen peroxide catabolic process"/>
    <property type="evidence" value="ECO:0007669"/>
    <property type="project" value="UniProtKB-KW"/>
</dbReference>
<evidence type="ECO:0000256" key="17">
    <source>
        <dbReference type="PIRSR" id="PIRSR600823-2"/>
    </source>
</evidence>
<comment type="cofactor">
    <cofactor evidence="18 21">
        <name>heme b</name>
        <dbReference type="ChEBI" id="CHEBI:60344"/>
    </cofactor>
    <text evidence="18 21">Binds 1 heme b (iron(II)-protoporphyrin IX) group per subunit.</text>
</comment>
<dbReference type="InterPro" id="IPR019794">
    <property type="entry name" value="Peroxidases_AS"/>
</dbReference>
<feature type="binding site" evidence="18">
    <location>
        <position position="72"/>
    </location>
    <ligand>
        <name>Ca(2+)</name>
        <dbReference type="ChEBI" id="CHEBI:29108"/>
        <label>1</label>
    </ligand>
</feature>
<comment type="similarity">
    <text evidence="3">Belongs to the peroxidase family. Ascorbate peroxidase subfamily.</text>
</comment>
<name>A0AA38G2W2_TAXCH</name>
<comment type="catalytic activity">
    <reaction evidence="1 21">
        <text>2 a phenolic donor + H2O2 = 2 a phenolic radical donor + 2 H2O</text>
        <dbReference type="Rhea" id="RHEA:56136"/>
        <dbReference type="ChEBI" id="CHEBI:15377"/>
        <dbReference type="ChEBI" id="CHEBI:16240"/>
        <dbReference type="ChEBI" id="CHEBI:139520"/>
        <dbReference type="ChEBI" id="CHEBI:139521"/>
        <dbReference type="EC" id="1.11.1.7"/>
    </reaction>
</comment>
<dbReference type="PRINTS" id="PR00458">
    <property type="entry name" value="PEROXIDASE"/>
</dbReference>
<dbReference type="Gene3D" id="1.10.520.10">
    <property type="match status" value="1"/>
</dbReference>
<evidence type="ECO:0000256" key="6">
    <source>
        <dbReference type="ARBA" id="ARBA00022559"/>
    </source>
</evidence>
<dbReference type="PROSITE" id="PS00436">
    <property type="entry name" value="PEROXIDASE_2"/>
    <property type="match status" value="1"/>
</dbReference>
<comment type="subcellular location">
    <subcellularLocation>
        <location evidence="21">Secreted</location>
    </subcellularLocation>
</comment>
<feature type="binding site" evidence="18">
    <location>
        <position position="67"/>
    </location>
    <ligand>
        <name>Ca(2+)</name>
        <dbReference type="ChEBI" id="CHEBI:29108"/>
        <label>1</label>
    </ligand>
</feature>
<dbReference type="FunFam" id="1.10.520.10:FF:000001">
    <property type="entry name" value="Peroxidase"/>
    <property type="match status" value="1"/>
</dbReference>
<accession>A0AA38G2W2</accession>
<sequence>ASMASFQFVFIALVLVFSRGEGGGVLKMGFYDELCPPAEDIVLNVVKKHIPLAPSLAATLIRMHFHDCFVRGCDGSVLLNSSEGNSAEKEAIPNQSLRGFGLIDETKAQVEKYCPGVVSCADILALIARDAVFVAHGGPYWNVPTGRRDGVISNSSEALANIPAPNFNFSQLIASFNSKGLDVKDLVLLSGAHTIGIAHCGPNSFSKRLYNFSGKGDSDVDPSMDKYYVENLKKYKCKTPTDNITIVEMDPGSFRTFDLSYYHLLKKGRGLFQSDAALLTDYTAKAYVDEEIEGSNHKFFADFAISVEKMGQIEVLTGDAGQIRHHCAFVNY</sequence>
<keyword evidence="15 21" id="KW-0376">Hydrogen peroxide</keyword>
<feature type="signal peptide" evidence="21">
    <location>
        <begin position="1"/>
        <end position="22"/>
    </location>
</feature>
<dbReference type="PANTHER" id="PTHR31235">
    <property type="entry name" value="PEROXIDASE 25-RELATED"/>
    <property type="match status" value="1"/>
</dbReference>
<dbReference type="PROSITE" id="PS00435">
    <property type="entry name" value="PEROXIDASE_1"/>
    <property type="match status" value="1"/>
</dbReference>
<dbReference type="AlphaFoldDB" id="A0AA38G2W2"/>
<feature type="binding site" evidence="17">
    <location>
        <position position="163"/>
    </location>
    <ligand>
        <name>substrate</name>
    </ligand>
</feature>
<keyword evidence="7 21" id="KW-0349">Heme</keyword>
<evidence type="ECO:0000256" key="20">
    <source>
        <dbReference type="PIRSR" id="PIRSR600823-5"/>
    </source>
</evidence>
<dbReference type="GO" id="GO:0005576">
    <property type="term" value="C:extracellular region"/>
    <property type="evidence" value="ECO:0007669"/>
    <property type="project" value="UniProtKB-SubCell"/>
</dbReference>
<feature type="binding site" description="axial binding residue" evidence="18">
    <location>
        <position position="193"/>
    </location>
    <ligand>
        <name>heme b</name>
        <dbReference type="ChEBI" id="CHEBI:60344"/>
    </ligand>
    <ligandPart>
        <name>Fe</name>
        <dbReference type="ChEBI" id="CHEBI:18248"/>
    </ligandPart>
</feature>
<evidence type="ECO:0000256" key="13">
    <source>
        <dbReference type="ARBA" id="ARBA00023157"/>
    </source>
</evidence>
<keyword evidence="8 18" id="KW-0479">Metal-binding</keyword>
<dbReference type="InterPro" id="IPR000823">
    <property type="entry name" value="Peroxidase_pln"/>
</dbReference>
<evidence type="ECO:0000256" key="8">
    <source>
        <dbReference type="ARBA" id="ARBA00022723"/>
    </source>
</evidence>
<evidence type="ECO:0000256" key="11">
    <source>
        <dbReference type="ARBA" id="ARBA00023002"/>
    </source>
</evidence>
<keyword evidence="11 21" id="KW-0560">Oxidoreductase</keyword>
<reference evidence="23 24" key="1">
    <citation type="journal article" date="2021" name="Nat. Plants">
        <title>The Taxus genome provides insights into paclitaxel biosynthesis.</title>
        <authorList>
            <person name="Xiong X."/>
            <person name="Gou J."/>
            <person name="Liao Q."/>
            <person name="Li Y."/>
            <person name="Zhou Q."/>
            <person name="Bi G."/>
            <person name="Li C."/>
            <person name="Du R."/>
            <person name="Wang X."/>
            <person name="Sun T."/>
            <person name="Guo L."/>
            <person name="Liang H."/>
            <person name="Lu P."/>
            <person name="Wu Y."/>
            <person name="Zhang Z."/>
            <person name="Ro D.K."/>
            <person name="Shang Y."/>
            <person name="Huang S."/>
            <person name="Yan J."/>
        </authorList>
    </citation>
    <scope>NUCLEOTIDE SEQUENCE [LARGE SCALE GENOMIC DNA]</scope>
    <source>
        <strain evidence="23">Ta-2019</strain>
    </source>
</reference>
<proteinExistence type="inferred from homology"/>
<evidence type="ECO:0000256" key="19">
    <source>
        <dbReference type="PIRSR" id="PIRSR600823-4"/>
    </source>
</evidence>
<comment type="similarity">
    <text evidence="21">Belongs to the peroxidase family. Classical plant (class III) peroxidase subfamily.</text>
</comment>
<feature type="binding site" evidence="18">
    <location>
        <position position="258"/>
    </location>
    <ligand>
        <name>Ca(2+)</name>
        <dbReference type="ChEBI" id="CHEBI:29108"/>
        <label>2</label>
    </ligand>
</feature>
<feature type="binding site" evidence="18">
    <location>
        <position position="76"/>
    </location>
    <ligand>
        <name>Ca(2+)</name>
        <dbReference type="ChEBI" id="CHEBI:29108"/>
        <label>1</label>
    </ligand>
</feature>
<dbReference type="CDD" id="cd00693">
    <property type="entry name" value="secretory_peroxidase"/>
    <property type="match status" value="1"/>
</dbReference>
<feature type="disulfide bond" evidence="20">
    <location>
        <begin position="120"/>
        <end position="327"/>
    </location>
</feature>
<organism evidence="23 24">
    <name type="scientific">Taxus chinensis</name>
    <name type="common">Chinese yew</name>
    <name type="synonym">Taxus wallichiana var. chinensis</name>
    <dbReference type="NCBI Taxonomy" id="29808"/>
    <lineage>
        <taxon>Eukaryota</taxon>
        <taxon>Viridiplantae</taxon>
        <taxon>Streptophyta</taxon>
        <taxon>Embryophyta</taxon>
        <taxon>Tracheophyta</taxon>
        <taxon>Spermatophyta</taxon>
        <taxon>Pinopsida</taxon>
        <taxon>Pinidae</taxon>
        <taxon>Conifers II</taxon>
        <taxon>Cupressales</taxon>
        <taxon>Taxaceae</taxon>
        <taxon>Taxus</taxon>
    </lineage>
</organism>
<dbReference type="GO" id="GO:0020037">
    <property type="term" value="F:heme binding"/>
    <property type="evidence" value="ECO:0007669"/>
    <property type="project" value="UniProtKB-UniRule"/>
</dbReference>
<evidence type="ECO:0000259" key="22">
    <source>
        <dbReference type="PROSITE" id="PS50873"/>
    </source>
</evidence>
<dbReference type="GO" id="GO:0046872">
    <property type="term" value="F:metal ion binding"/>
    <property type="evidence" value="ECO:0007669"/>
    <property type="project" value="UniProtKB-UniRule"/>
</dbReference>
<keyword evidence="9 21" id="KW-0732">Signal</keyword>
<evidence type="ECO:0000256" key="21">
    <source>
        <dbReference type="RuleBase" id="RU362060"/>
    </source>
</evidence>
<keyword evidence="13 20" id="KW-1015">Disulfide bond</keyword>
<evidence type="ECO:0000256" key="15">
    <source>
        <dbReference type="ARBA" id="ARBA00023324"/>
    </source>
</evidence>
<evidence type="ECO:0000256" key="14">
    <source>
        <dbReference type="ARBA" id="ARBA00023180"/>
    </source>
</evidence>
<comment type="function">
    <text evidence="2">Removal of H(2)O(2), oxidation of toxic reductants, biosynthesis and degradation of lignin, suberization, auxin catabolism, response to environmental stresses such as wounding, pathogen attack and oxidative stress. These functions might be dependent on each isozyme/isoform in each plant tissue.</text>
</comment>
<keyword evidence="12 18" id="KW-0408">Iron</keyword>
<feature type="chain" id="PRO_5041490635" description="Peroxidase" evidence="21">
    <location>
        <begin position="23"/>
        <end position="332"/>
    </location>
</feature>
<dbReference type="InterPro" id="IPR002016">
    <property type="entry name" value="Haem_peroxidase"/>
</dbReference>
<evidence type="ECO:0000313" key="23">
    <source>
        <dbReference type="EMBL" id="KAH9315071.1"/>
    </source>
</evidence>
<dbReference type="InterPro" id="IPR019793">
    <property type="entry name" value="Peroxidases_heam-ligand_BS"/>
</dbReference>
<dbReference type="EMBL" id="JAHRHJ020000005">
    <property type="protein sequence ID" value="KAH9315071.1"/>
    <property type="molecule type" value="Genomic_DNA"/>
</dbReference>
<dbReference type="InterPro" id="IPR033905">
    <property type="entry name" value="Secretory_peroxidase"/>
</dbReference>
<feature type="site" description="Transition state stabilizer" evidence="19">
    <location>
        <position position="62"/>
    </location>
</feature>
<feature type="binding site" evidence="18">
    <location>
        <position position="88"/>
    </location>
    <ligand>
        <name>Ca(2+)</name>
        <dbReference type="ChEBI" id="CHEBI:29108"/>
        <label>1</label>
    </ligand>
</feature>
<comment type="caution">
    <text evidence="23">The sequence shown here is derived from an EMBL/GenBank/DDBJ whole genome shotgun (WGS) entry which is preliminary data.</text>
</comment>
<dbReference type="Pfam" id="PF00141">
    <property type="entry name" value="peroxidase"/>
    <property type="match status" value="1"/>
</dbReference>
<comment type="cofactor">
    <cofactor evidence="18 21">
        <name>Ca(2+)</name>
        <dbReference type="ChEBI" id="CHEBI:29108"/>
    </cofactor>
    <text evidence="18 21">Binds 2 calcium ions per subunit.</text>
</comment>
<feature type="disulfide bond" evidence="20">
    <location>
        <begin position="35"/>
        <end position="114"/>
    </location>
</feature>
<evidence type="ECO:0000256" key="16">
    <source>
        <dbReference type="PIRSR" id="PIRSR600823-1"/>
    </source>
</evidence>
<evidence type="ECO:0000256" key="2">
    <source>
        <dbReference type="ARBA" id="ARBA00002322"/>
    </source>
</evidence>
<keyword evidence="5 21" id="KW-0964">Secreted</keyword>
<dbReference type="Proteomes" id="UP000824469">
    <property type="component" value="Unassembled WGS sequence"/>
</dbReference>
<evidence type="ECO:0000256" key="1">
    <source>
        <dbReference type="ARBA" id="ARBA00000189"/>
    </source>
</evidence>
<feature type="binding site" evidence="18">
    <location>
        <position position="250"/>
    </location>
    <ligand>
        <name>Ca(2+)</name>
        <dbReference type="ChEBI" id="CHEBI:29108"/>
        <label>2</label>
    </ligand>
</feature>
<feature type="binding site" evidence="18">
    <location>
        <position position="70"/>
    </location>
    <ligand>
        <name>Ca(2+)</name>
        <dbReference type="ChEBI" id="CHEBI:29108"/>
        <label>1</label>
    </ligand>
</feature>
<dbReference type="EC" id="1.11.1.7" evidence="4 21"/>
<keyword evidence="24" id="KW-1185">Reference proteome</keyword>
<feature type="binding site" evidence="18">
    <location>
        <position position="74"/>
    </location>
    <ligand>
        <name>Ca(2+)</name>
        <dbReference type="ChEBI" id="CHEBI:29108"/>
        <label>1</label>
    </ligand>
</feature>
<feature type="binding site" evidence="18">
    <location>
        <position position="194"/>
    </location>
    <ligand>
        <name>Ca(2+)</name>
        <dbReference type="ChEBI" id="CHEBI:29108"/>
        <label>2</label>
    </ligand>
</feature>
<feature type="disulfide bond" evidence="20">
    <location>
        <begin position="68"/>
        <end position="73"/>
    </location>
</feature>
<protein>
    <recommendedName>
        <fullName evidence="4 21">Peroxidase</fullName>
        <ecNumber evidence="4 21">1.11.1.7</ecNumber>
    </recommendedName>
</protein>
<evidence type="ECO:0000256" key="3">
    <source>
        <dbReference type="ARBA" id="ARBA00006873"/>
    </source>
</evidence>
<evidence type="ECO:0000256" key="12">
    <source>
        <dbReference type="ARBA" id="ARBA00023004"/>
    </source>
</evidence>
<feature type="active site" description="Proton acceptor" evidence="16">
    <location>
        <position position="66"/>
    </location>
</feature>
<keyword evidence="10 18" id="KW-0106">Calcium</keyword>
<dbReference type="PRINTS" id="PR00461">
    <property type="entry name" value="PLPEROXIDASE"/>
</dbReference>
<dbReference type="Gene3D" id="1.10.420.10">
    <property type="entry name" value="Peroxidase, domain 2"/>
    <property type="match status" value="1"/>
</dbReference>
<keyword evidence="6 21" id="KW-0575">Peroxidase</keyword>
<evidence type="ECO:0000256" key="4">
    <source>
        <dbReference type="ARBA" id="ARBA00012313"/>
    </source>
</evidence>
<dbReference type="PROSITE" id="PS50873">
    <property type="entry name" value="PEROXIDASE_4"/>
    <property type="match status" value="1"/>
</dbReference>
<evidence type="ECO:0000256" key="18">
    <source>
        <dbReference type="PIRSR" id="PIRSR600823-3"/>
    </source>
</evidence>
<dbReference type="SUPFAM" id="SSF48113">
    <property type="entry name" value="Heme-dependent peroxidases"/>
    <property type="match status" value="1"/>
</dbReference>
<dbReference type="OMA" id="DHIQNHI"/>
<dbReference type="FunFam" id="1.10.420.10:FF:000008">
    <property type="entry name" value="Peroxidase"/>
    <property type="match status" value="1"/>
</dbReference>
<evidence type="ECO:0000256" key="9">
    <source>
        <dbReference type="ARBA" id="ARBA00022729"/>
    </source>
</evidence>
<evidence type="ECO:0000256" key="5">
    <source>
        <dbReference type="ARBA" id="ARBA00022525"/>
    </source>
</evidence>
<feature type="non-terminal residue" evidence="23">
    <location>
        <position position="1"/>
    </location>
</feature>
<feature type="disulfide bond" evidence="20">
    <location>
        <begin position="200"/>
        <end position="237"/>
    </location>
</feature>
<keyword evidence="14" id="KW-0325">Glycoprotein</keyword>
<evidence type="ECO:0000313" key="24">
    <source>
        <dbReference type="Proteomes" id="UP000824469"/>
    </source>
</evidence>
<evidence type="ECO:0000256" key="10">
    <source>
        <dbReference type="ARBA" id="ARBA00022837"/>
    </source>
</evidence>
<dbReference type="InterPro" id="IPR010255">
    <property type="entry name" value="Haem_peroxidase_sf"/>
</dbReference>
<gene>
    <name evidence="23" type="ORF">KI387_023698</name>
</gene>
<evidence type="ECO:0000256" key="7">
    <source>
        <dbReference type="ARBA" id="ARBA00022617"/>
    </source>
</evidence>
<feature type="domain" description="Plant heme peroxidase family profile" evidence="22">
    <location>
        <begin position="25"/>
        <end position="331"/>
    </location>
</feature>
<dbReference type="GO" id="GO:0006979">
    <property type="term" value="P:response to oxidative stress"/>
    <property type="evidence" value="ECO:0007669"/>
    <property type="project" value="UniProtKB-UniRule"/>
</dbReference>